<dbReference type="Pfam" id="PF01979">
    <property type="entry name" value="Amidohydro_1"/>
    <property type="match status" value="1"/>
</dbReference>
<proteinExistence type="predicted"/>
<comment type="caution">
    <text evidence="2">The sequence shown here is derived from an EMBL/GenBank/DDBJ whole genome shotgun (WGS) entry which is preliminary data.</text>
</comment>
<dbReference type="PANTHER" id="PTHR43135:SF3">
    <property type="entry name" value="ALPHA-D-RIBOSE 1-METHYLPHOSPHONATE 5-TRIPHOSPHATE DIPHOSPHATASE"/>
    <property type="match status" value="1"/>
</dbReference>
<gene>
    <name evidence="2" type="ORF">ENL43_02095</name>
</gene>
<evidence type="ECO:0000259" key="1">
    <source>
        <dbReference type="Pfam" id="PF01979"/>
    </source>
</evidence>
<reference evidence="2" key="1">
    <citation type="journal article" date="2020" name="mSystems">
        <title>Genome- and Community-Level Interaction Insights into Carbon Utilization and Element Cycling Functions of Hydrothermarchaeota in Hydrothermal Sediment.</title>
        <authorList>
            <person name="Zhou Z."/>
            <person name="Liu Y."/>
            <person name="Xu W."/>
            <person name="Pan J."/>
            <person name="Luo Z.H."/>
            <person name="Li M."/>
        </authorList>
    </citation>
    <scope>NUCLEOTIDE SEQUENCE [LARGE SCALE GENOMIC DNA]</scope>
    <source>
        <strain evidence="2">HyVt-96</strain>
    </source>
</reference>
<accession>A0A7V5HNC8</accession>
<dbReference type="InterPro" id="IPR032466">
    <property type="entry name" value="Metal_Hydrolase"/>
</dbReference>
<dbReference type="InterPro" id="IPR051781">
    <property type="entry name" value="Metallo-dep_Hydrolase"/>
</dbReference>
<feature type="non-terminal residue" evidence="2">
    <location>
        <position position="1"/>
    </location>
</feature>
<dbReference type="EMBL" id="DRTX01000112">
    <property type="protein sequence ID" value="HHF53140.1"/>
    <property type="molecule type" value="Genomic_DNA"/>
</dbReference>
<dbReference type="InterPro" id="IPR011059">
    <property type="entry name" value="Metal-dep_hydrolase_composite"/>
</dbReference>
<sequence>HIGVAEEGAGFDYYDINEATDPATPGLQGKDAIYPGDIGFKDAQAAGVSVCITGPGSSNVIGGLQAVIRTKGNTVEEMIIKEPAGLKMSFGRNPQFYWREQKKFPSTRMGVSALIREYFEKARNYRKKKEKDKKGVDPNMEALLLVLDRKIPARIHVANMEDISTIFELQDEYNIDITLEHVTEGHLIADEIAKRDIPCVVGPFFVAGKSIQTRFLTARTAAILSENGVRVALMTDHPAIPIHFIRHQAALAYKAGMDKFKALEAITSQAAKIIGIGDQYGTIEEGKKANIVILSDDPFKASSRVLYHIMEGEIVWKES</sequence>
<dbReference type="GO" id="GO:0016810">
    <property type="term" value="F:hydrolase activity, acting on carbon-nitrogen (but not peptide) bonds"/>
    <property type="evidence" value="ECO:0007669"/>
    <property type="project" value="InterPro"/>
</dbReference>
<evidence type="ECO:0000313" key="2">
    <source>
        <dbReference type="EMBL" id="HHF53140.1"/>
    </source>
</evidence>
<dbReference type="SUPFAM" id="SSF51556">
    <property type="entry name" value="Metallo-dependent hydrolases"/>
    <property type="match status" value="1"/>
</dbReference>
<feature type="domain" description="Amidohydrolase-related" evidence="1">
    <location>
        <begin position="222"/>
        <end position="301"/>
    </location>
</feature>
<organism evidence="2">
    <name type="scientific">candidate division WOR-3 bacterium</name>
    <dbReference type="NCBI Taxonomy" id="2052148"/>
    <lineage>
        <taxon>Bacteria</taxon>
        <taxon>Bacteria division WOR-3</taxon>
    </lineage>
</organism>
<dbReference type="InterPro" id="IPR006680">
    <property type="entry name" value="Amidohydro-rel"/>
</dbReference>
<dbReference type="PANTHER" id="PTHR43135">
    <property type="entry name" value="ALPHA-D-RIBOSE 1-METHYLPHOSPHONATE 5-TRIPHOSPHATE DIPHOSPHATASE"/>
    <property type="match status" value="1"/>
</dbReference>
<dbReference type="SUPFAM" id="SSF51338">
    <property type="entry name" value="Composite domain of metallo-dependent hydrolases"/>
    <property type="match status" value="1"/>
</dbReference>
<protein>
    <submittedName>
        <fullName evidence="2">Amidohydrolase</fullName>
    </submittedName>
</protein>
<dbReference type="Proteomes" id="UP000886050">
    <property type="component" value="Unassembled WGS sequence"/>
</dbReference>
<dbReference type="AlphaFoldDB" id="A0A7V5HNC8"/>
<name>A0A7V5HNC8_UNCW3</name>
<dbReference type="Gene3D" id="3.20.20.140">
    <property type="entry name" value="Metal-dependent hydrolases"/>
    <property type="match status" value="1"/>
</dbReference>